<comment type="catalytic activity">
    <reaction evidence="2 11">
        <text>glutathione + H2O = L-cysteinylglycine + L-glutamate</text>
        <dbReference type="Rhea" id="RHEA:28807"/>
        <dbReference type="ChEBI" id="CHEBI:15377"/>
        <dbReference type="ChEBI" id="CHEBI:29985"/>
        <dbReference type="ChEBI" id="CHEBI:57925"/>
        <dbReference type="ChEBI" id="CHEBI:61694"/>
        <dbReference type="EC" id="3.4.19.13"/>
    </reaction>
</comment>
<feature type="binding site" evidence="10">
    <location>
        <begin position="412"/>
        <end position="414"/>
    </location>
    <ligand>
        <name>L-glutamate</name>
        <dbReference type="ChEBI" id="CHEBI:29985"/>
    </ligand>
</feature>
<dbReference type="PROSITE" id="PS51257">
    <property type="entry name" value="PROKAR_LIPOPROTEIN"/>
    <property type="match status" value="1"/>
</dbReference>
<keyword evidence="12" id="KW-0472">Membrane</keyword>
<dbReference type="PANTHER" id="PTHR43199">
    <property type="entry name" value="GLUTATHIONE HYDROLASE"/>
    <property type="match status" value="1"/>
</dbReference>
<keyword evidence="12" id="KW-1133">Transmembrane helix</keyword>
<keyword evidence="5 11" id="KW-0378">Hydrolase</keyword>
<comment type="subunit">
    <text evidence="11">This enzyme consists of two polypeptide chains, which are synthesized in precursor form from a single polypeptide.</text>
</comment>
<evidence type="ECO:0000256" key="9">
    <source>
        <dbReference type="PIRSR" id="PIRSR600101-1"/>
    </source>
</evidence>
<evidence type="ECO:0000256" key="7">
    <source>
        <dbReference type="ARBA" id="ARBA00023315"/>
    </source>
</evidence>
<comment type="PTM">
    <text evidence="11">Cleaved by autocatalysis into a large and a small subunit.</text>
</comment>
<keyword evidence="12" id="KW-0812">Transmembrane</keyword>
<dbReference type="InterPro" id="IPR000101">
    <property type="entry name" value="GGT_peptidase"/>
</dbReference>
<evidence type="ECO:0000256" key="5">
    <source>
        <dbReference type="ARBA" id="ARBA00022801"/>
    </source>
</evidence>
<dbReference type="InterPro" id="IPR055262">
    <property type="entry name" value="GGT_CS"/>
</dbReference>
<dbReference type="AlphaFoldDB" id="A0A923N621"/>
<dbReference type="Gene3D" id="1.10.246.130">
    <property type="match status" value="1"/>
</dbReference>
<dbReference type="PROSITE" id="PS00462">
    <property type="entry name" value="G_GLU_TRANSPEPTIDASE"/>
    <property type="match status" value="1"/>
</dbReference>
<dbReference type="InterPro" id="IPR043138">
    <property type="entry name" value="GGT_lsub"/>
</dbReference>
<dbReference type="GO" id="GO:0103068">
    <property type="term" value="F:leukotriene C4 gamma-glutamyl transferase activity"/>
    <property type="evidence" value="ECO:0007669"/>
    <property type="project" value="UniProtKB-EC"/>
</dbReference>
<comment type="catalytic activity">
    <reaction evidence="1 11">
        <text>an S-substituted glutathione + H2O = an S-substituted L-cysteinylglycine + L-glutamate</text>
        <dbReference type="Rhea" id="RHEA:59468"/>
        <dbReference type="ChEBI" id="CHEBI:15377"/>
        <dbReference type="ChEBI" id="CHEBI:29985"/>
        <dbReference type="ChEBI" id="CHEBI:90779"/>
        <dbReference type="ChEBI" id="CHEBI:143103"/>
        <dbReference type="EC" id="3.4.19.13"/>
    </reaction>
</comment>
<feature type="transmembrane region" description="Helical" evidence="12">
    <location>
        <begin position="12"/>
        <end position="32"/>
    </location>
</feature>
<comment type="similarity">
    <text evidence="3 11">Belongs to the gamma-glutamyltransferase family.</text>
</comment>
<keyword evidence="7 11" id="KW-0012">Acyltransferase</keyword>
<evidence type="ECO:0000313" key="13">
    <source>
        <dbReference type="EMBL" id="MBC5993570.1"/>
    </source>
</evidence>
<feature type="binding site" evidence="10">
    <location>
        <position position="487"/>
    </location>
    <ligand>
        <name>L-glutamate</name>
        <dbReference type="ChEBI" id="CHEBI:29985"/>
    </ligand>
</feature>
<dbReference type="InterPro" id="IPR051792">
    <property type="entry name" value="GGT_bact"/>
</dbReference>
<dbReference type="InterPro" id="IPR029055">
    <property type="entry name" value="Ntn_hydrolases_N"/>
</dbReference>
<feature type="active site" description="Nucleophile" evidence="9">
    <location>
        <position position="394"/>
    </location>
</feature>
<evidence type="ECO:0000256" key="6">
    <source>
        <dbReference type="ARBA" id="ARBA00023145"/>
    </source>
</evidence>
<name>A0A923N621_9BACT</name>
<keyword evidence="11" id="KW-0317">Glutathione biosynthesis</keyword>
<keyword evidence="6 11" id="KW-0865">Zymogen</keyword>
<dbReference type="EC" id="3.4.19.13" evidence="11"/>
<comment type="catalytic activity">
    <reaction evidence="8 11">
        <text>an N-terminal (5-L-glutamyl)-[peptide] + an alpha-amino acid = 5-L-glutamyl amino acid + an N-terminal L-alpha-aminoacyl-[peptide]</text>
        <dbReference type="Rhea" id="RHEA:23904"/>
        <dbReference type="Rhea" id="RHEA-COMP:9780"/>
        <dbReference type="Rhea" id="RHEA-COMP:9795"/>
        <dbReference type="ChEBI" id="CHEBI:77644"/>
        <dbReference type="ChEBI" id="CHEBI:78597"/>
        <dbReference type="ChEBI" id="CHEBI:78599"/>
        <dbReference type="ChEBI" id="CHEBI:78608"/>
        <dbReference type="EC" id="2.3.2.2"/>
    </reaction>
</comment>
<feature type="binding site" evidence="10">
    <location>
        <position position="119"/>
    </location>
    <ligand>
        <name>L-glutamate</name>
        <dbReference type="ChEBI" id="CHEBI:29985"/>
    </ligand>
</feature>
<dbReference type="SUPFAM" id="SSF56235">
    <property type="entry name" value="N-terminal nucleophile aminohydrolases (Ntn hydrolases)"/>
    <property type="match status" value="1"/>
</dbReference>
<dbReference type="EMBL" id="JACRVF010000003">
    <property type="protein sequence ID" value="MBC5993570.1"/>
    <property type="molecule type" value="Genomic_DNA"/>
</dbReference>
<reference evidence="13" key="1">
    <citation type="submission" date="2020-08" db="EMBL/GenBank/DDBJ databases">
        <title>Pontibacter sp. SD6 16S ribosomal RNA gene Genome sequencing and assembly.</title>
        <authorList>
            <person name="Kang M."/>
        </authorList>
    </citation>
    <scope>NUCLEOTIDE SEQUENCE</scope>
    <source>
        <strain evidence="13">SD6</strain>
    </source>
</reference>
<dbReference type="InterPro" id="IPR043137">
    <property type="entry name" value="GGT_ssub_C"/>
</dbReference>
<comment type="caution">
    <text evidence="13">The sequence shown here is derived from an EMBL/GenBank/DDBJ whole genome shotgun (WGS) entry which is preliminary data.</text>
</comment>
<evidence type="ECO:0000256" key="2">
    <source>
        <dbReference type="ARBA" id="ARBA00001089"/>
    </source>
</evidence>
<comment type="pathway">
    <text evidence="11">Sulfur metabolism; glutathione metabolism.</text>
</comment>
<feature type="binding site" evidence="10">
    <location>
        <begin position="465"/>
        <end position="466"/>
    </location>
    <ligand>
        <name>L-glutamate</name>
        <dbReference type="ChEBI" id="CHEBI:29985"/>
    </ligand>
</feature>
<dbReference type="GO" id="GO:0006751">
    <property type="term" value="P:glutathione catabolic process"/>
    <property type="evidence" value="ECO:0007669"/>
    <property type="project" value="UniProtKB-UniRule"/>
</dbReference>
<dbReference type="NCBIfam" id="TIGR00066">
    <property type="entry name" value="g_glut_trans"/>
    <property type="match status" value="1"/>
</dbReference>
<organism evidence="13 14">
    <name type="scientific">Pontibacter cellulosilyticus</name>
    <dbReference type="NCBI Taxonomy" id="1720253"/>
    <lineage>
        <taxon>Bacteria</taxon>
        <taxon>Pseudomonadati</taxon>
        <taxon>Bacteroidota</taxon>
        <taxon>Cytophagia</taxon>
        <taxon>Cytophagales</taxon>
        <taxon>Hymenobacteraceae</taxon>
        <taxon>Pontibacter</taxon>
    </lineage>
</organism>
<sequence>MSKRITHCAKYTAAASVLKAWLLLIAVLPALFSSCTRTTQLKETSQRGYTADKAMVVSAHPDATRIGVEILRKGGNAFDAAIATQFALAVAFPAAGNIGGGGFLVYRQADGSIGTLDYREMAPAAATEKMYQDAQGNVIEDLSLSGHLASGVPGSVAGMFETHQKFGSLPWAELVQPSIELARNGVVLTEKEAAGLNSNRERFIKYNKHLPYLTNENNWKAGDKLKHKDLARTLERIRDNGRDGFYKGETADLIVKEMQRGNGIISHQDLENYTAAWRQPITGKYKDYKVISMGPPSSGGVALLQLLTMVEPYNLSKYGWQSPETIQLMVEAERRAYADRAAYLGDPDFVKVPVEQLLDEDYLKDRMKSVDLARATASNEIKEGSLPVYESEQTTHLSIVDAAGNAVSVTTTLNGSYGSKVVVEGAGFLLNNEMDDFSVKPGSPNMYGLVGGKANAIAPGKRMLSSMTPTIVEKDGKLFMVVGTPGGSTIITSVYQAILNVIEHNMTMQQAVAAPRFHHQWLPDEIQHEPKAITPEVRAILQNRGYKLQERGTYGRVDAILVLPNGKLEGGADPRGDDKAAGY</sequence>
<dbReference type="Proteomes" id="UP000603640">
    <property type="component" value="Unassembled WGS sequence"/>
</dbReference>
<dbReference type="EC" id="2.3.2.2" evidence="11"/>
<dbReference type="GO" id="GO:0006750">
    <property type="term" value="P:glutathione biosynthetic process"/>
    <property type="evidence" value="ECO:0007669"/>
    <property type="project" value="UniProtKB-KW"/>
</dbReference>
<proteinExistence type="inferred from homology"/>
<evidence type="ECO:0000256" key="11">
    <source>
        <dbReference type="RuleBase" id="RU368036"/>
    </source>
</evidence>
<feature type="binding site" evidence="10">
    <location>
        <position position="436"/>
    </location>
    <ligand>
        <name>L-glutamate</name>
        <dbReference type="ChEBI" id="CHEBI:29985"/>
    </ligand>
</feature>
<gene>
    <name evidence="13" type="primary">ggt</name>
    <name evidence="13" type="ORF">H8S84_12050</name>
</gene>
<evidence type="ECO:0000256" key="3">
    <source>
        <dbReference type="ARBA" id="ARBA00009381"/>
    </source>
</evidence>
<dbReference type="GO" id="GO:0036374">
    <property type="term" value="F:glutathione hydrolase activity"/>
    <property type="evidence" value="ECO:0007669"/>
    <property type="project" value="UniProtKB-UniRule"/>
</dbReference>
<evidence type="ECO:0000256" key="4">
    <source>
        <dbReference type="ARBA" id="ARBA00022679"/>
    </source>
</evidence>
<dbReference type="PRINTS" id="PR01210">
    <property type="entry name" value="GGTRANSPTASE"/>
</dbReference>
<dbReference type="Pfam" id="PF01019">
    <property type="entry name" value="G_glu_transpept"/>
    <property type="match status" value="1"/>
</dbReference>
<evidence type="ECO:0000256" key="12">
    <source>
        <dbReference type="SAM" id="Phobius"/>
    </source>
</evidence>
<keyword evidence="14" id="KW-1185">Reference proteome</keyword>
<accession>A0A923N621</accession>
<dbReference type="RefSeq" id="WP_187067592.1">
    <property type="nucleotide sequence ID" value="NZ_JACRVF010000003.1"/>
</dbReference>
<keyword evidence="4 11" id="KW-0808">Transferase</keyword>
<evidence type="ECO:0000256" key="1">
    <source>
        <dbReference type="ARBA" id="ARBA00001049"/>
    </source>
</evidence>
<evidence type="ECO:0000313" key="14">
    <source>
        <dbReference type="Proteomes" id="UP000603640"/>
    </source>
</evidence>
<dbReference type="Gene3D" id="3.60.20.40">
    <property type="match status" value="1"/>
</dbReference>
<evidence type="ECO:0000256" key="10">
    <source>
        <dbReference type="PIRSR" id="PIRSR600101-2"/>
    </source>
</evidence>
<protein>
    <recommendedName>
        <fullName evidence="11">Glutathione hydrolase proenzyme</fullName>
        <ecNumber evidence="11">2.3.2.2</ecNumber>
        <ecNumber evidence="11">3.4.19.13</ecNumber>
    </recommendedName>
    <component>
        <recommendedName>
            <fullName evidence="11">Glutathione hydrolase large chain</fullName>
        </recommendedName>
    </component>
    <component>
        <recommendedName>
            <fullName evidence="11">Glutathione hydrolase small chain</fullName>
        </recommendedName>
    </component>
</protein>
<dbReference type="PANTHER" id="PTHR43199:SF1">
    <property type="entry name" value="GLUTATHIONE HYDROLASE PROENZYME"/>
    <property type="match status" value="1"/>
</dbReference>
<evidence type="ECO:0000256" key="8">
    <source>
        <dbReference type="ARBA" id="ARBA00047417"/>
    </source>
</evidence>